<dbReference type="AlphaFoldDB" id="D2VEU5"/>
<proteinExistence type="predicted"/>
<feature type="compositionally biased region" description="Low complexity" evidence="1">
    <location>
        <begin position="580"/>
        <end position="589"/>
    </location>
</feature>
<dbReference type="KEGG" id="ngr:NAEGRDRAFT_48959"/>
<sequence length="711" mass="75478">MAQARTGKLRHVSGNIAIAMTLDEESVLEYHANGQYFLINGVKQTIPSGKTISLTSKGASVTYNVLKFGPNIVIKSSSGAIINMNGWSVYKQGNYIDISFEAPATLDINYGYCVSSTMGVPKESYFAKPMKRVALIKSSSVNAELKEATSKEKEQARKACAKAGISEKDHPNDFKSCYVDALINPDNASSFAKSMLKLQKMEKVSSKEVAKEAISQMDKKDLVKIVSKAAVQEAKKQDVTPASEKKVASALNTLSTNKLLSTLDKIIDNKAIVKIEPPKANSSPTTKPNSFTVRSVSVKPVPTPTVKPSNPVKSPTVVPDVKPSPVLTKPVPVKPTTKPVSVATFTSSPKPVEVKQVSTPKPTVKPISKPVEVKPVVITKPSESVSVKPTIKPATPKPTVKPTNNGVKPVIPDIKTPKSVSKPTELTSIKPDSTPTKPVSVKPTKPTVGKPPASTPKPVSSVSIVKPRGTVKPVVKPTVKPISKPVEVKPVVVTKLSELVSVKPTVNPVATPTVPKPTVKPTSKPSDLLSVRHSATPKPVKPVIVTRPNSSSVPTPKPTAHKPTQLLNSERPTVVEKPGTKPTMKPTKPVSIKPTVKPTDGVSANPADFTLVTKPTKSYGFVKPTSTKPTTAPTNPVSTKPVKPTTKPDSTPTSVKPISKPKPVEVKPVSTPKPVSSVSSANPIKQTDVKPRGTVKPVVVKPTVKPISKAC</sequence>
<feature type="compositionally biased region" description="Low complexity" evidence="1">
    <location>
        <begin position="666"/>
        <end position="680"/>
    </location>
</feature>
<reference evidence="2 3" key="1">
    <citation type="journal article" date="2010" name="Cell">
        <title>The genome of Naegleria gruberi illuminates early eukaryotic versatility.</title>
        <authorList>
            <person name="Fritz-Laylin L.K."/>
            <person name="Prochnik S.E."/>
            <person name="Ginger M.L."/>
            <person name="Dacks J.B."/>
            <person name="Carpenter M.L."/>
            <person name="Field M.C."/>
            <person name="Kuo A."/>
            <person name="Paredez A."/>
            <person name="Chapman J."/>
            <person name="Pham J."/>
            <person name="Shu S."/>
            <person name="Neupane R."/>
            <person name="Cipriano M."/>
            <person name="Mancuso J."/>
            <person name="Tu H."/>
            <person name="Salamov A."/>
            <person name="Lindquist E."/>
            <person name="Shapiro H."/>
            <person name="Lucas S."/>
            <person name="Grigoriev I.V."/>
            <person name="Cande W.Z."/>
            <person name="Fulton C."/>
            <person name="Rokhsar D.S."/>
            <person name="Dawson S.C."/>
        </authorList>
    </citation>
    <scope>NUCLEOTIDE SEQUENCE [LARGE SCALE GENOMIC DNA]</scope>
    <source>
        <strain evidence="2 3">NEG-M</strain>
    </source>
</reference>
<evidence type="ECO:0000313" key="2">
    <source>
        <dbReference type="EMBL" id="EFC44664.1"/>
    </source>
</evidence>
<dbReference type="VEuPathDB" id="AmoebaDB:NAEGRDRAFT_48959"/>
<feature type="compositionally biased region" description="Low complexity" evidence="1">
    <location>
        <begin position="433"/>
        <end position="452"/>
    </location>
</feature>
<dbReference type="InParanoid" id="D2VEU5"/>
<feature type="compositionally biased region" description="Low complexity" evidence="1">
    <location>
        <begin position="624"/>
        <end position="658"/>
    </location>
</feature>
<organism evidence="3">
    <name type="scientific">Naegleria gruberi</name>
    <name type="common">Amoeba</name>
    <dbReference type="NCBI Taxonomy" id="5762"/>
    <lineage>
        <taxon>Eukaryota</taxon>
        <taxon>Discoba</taxon>
        <taxon>Heterolobosea</taxon>
        <taxon>Tetramitia</taxon>
        <taxon>Eutetramitia</taxon>
        <taxon>Vahlkampfiidae</taxon>
        <taxon>Naegleria</taxon>
    </lineage>
</organism>
<dbReference type="Proteomes" id="UP000006671">
    <property type="component" value="Unassembled WGS sequence"/>
</dbReference>
<feature type="compositionally biased region" description="Low complexity" evidence="1">
    <location>
        <begin position="507"/>
        <end position="525"/>
    </location>
</feature>
<name>D2VEU5_NAEGR</name>
<dbReference type="PRINTS" id="PR01217">
    <property type="entry name" value="PRICHEXTENSN"/>
</dbReference>
<protein>
    <submittedName>
        <fullName evidence="2">Predicted protein</fullName>
    </submittedName>
</protein>
<accession>D2VEU5</accession>
<feature type="compositionally biased region" description="Polar residues" evidence="1">
    <location>
        <begin position="418"/>
        <end position="431"/>
    </location>
</feature>
<evidence type="ECO:0000256" key="1">
    <source>
        <dbReference type="SAM" id="MobiDB-lite"/>
    </source>
</evidence>
<dbReference type="GeneID" id="8848590"/>
<feature type="region of interest" description="Disordered" evidence="1">
    <location>
        <begin position="387"/>
        <end position="464"/>
    </location>
</feature>
<gene>
    <name evidence="2" type="ORF">NAEGRDRAFT_48959</name>
</gene>
<dbReference type="OMA" id="FNDGHTH"/>
<feature type="compositionally biased region" description="Low complexity" evidence="1">
    <location>
        <begin position="388"/>
        <end position="403"/>
    </location>
</feature>
<feature type="region of interest" description="Disordered" evidence="1">
    <location>
        <begin position="507"/>
        <end position="693"/>
    </location>
</feature>
<dbReference type="EMBL" id="GG738867">
    <property type="protein sequence ID" value="EFC44664.1"/>
    <property type="molecule type" value="Genomic_DNA"/>
</dbReference>
<dbReference type="RefSeq" id="XP_002677408.1">
    <property type="nucleotide sequence ID" value="XM_002677362.1"/>
</dbReference>
<dbReference type="eggNOG" id="KOG1216">
    <property type="taxonomic scope" value="Eukaryota"/>
</dbReference>
<evidence type="ECO:0000313" key="3">
    <source>
        <dbReference type="Proteomes" id="UP000006671"/>
    </source>
</evidence>
<keyword evidence="3" id="KW-1185">Reference proteome</keyword>